<dbReference type="SUPFAM" id="SSF53474">
    <property type="entry name" value="alpha/beta-Hydrolases"/>
    <property type="match status" value="1"/>
</dbReference>
<feature type="domain" description="Alpha/beta hydrolase fold-3" evidence="2">
    <location>
        <begin position="117"/>
        <end position="337"/>
    </location>
</feature>
<dbReference type="EMBL" id="BOSE01000004">
    <property type="protein sequence ID" value="GIP17056.1"/>
    <property type="molecule type" value="Genomic_DNA"/>
</dbReference>
<dbReference type="PANTHER" id="PTHR48081:SF8">
    <property type="entry name" value="ALPHA_BETA HYDROLASE FOLD-3 DOMAIN-CONTAINING PROTEIN-RELATED"/>
    <property type="match status" value="1"/>
</dbReference>
<keyword evidence="4" id="KW-1185">Reference proteome</keyword>
<name>A0A919YRJ7_9BACL</name>
<dbReference type="Gene3D" id="3.40.50.1820">
    <property type="entry name" value="alpha/beta hydrolase"/>
    <property type="match status" value="1"/>
</dbReference>
<evidence type="ECO:0000256" key="1">
    <source>
        <dbReference type="ARBA" id="ARBA00022801"/>
    </source>
</evidence>
<dbReference type="InterPro" id="IPR013094">
    <property type="entry name" value="AB_hydrolase_3"/>
</dbReference>
<gene>
    <name evidence="3" type="ORF">J40TS1_26980</name>
</gene>
<dbReference type="InterPro" id="IPR050300">
    <property type="entry name" value="GDXG_lipolytic_enzyme"/>
</dbReference>
<dbReference type="PANTHER" id="PTHR48081">
    <property type="entry name" value="AB HYDROLASE SUPERFAMILY PROTEIN C4A8.06C"/>
    <property type="match status" value="1"/>
</dbReference>
<dbReference type="AlphaFoldDB" id="A0A919YRJ7"/>
<keyword evidence="1" id="KW-0378">Hydrolase</keyword>
<accession>A0A919YRJ7</accession>
<dbReference type="Pfam" id="PF07859">
    <property type="entry name" value="Abhydrolase_3"/>
    <property type="match status" value="1"/>
</dbReference>
<evidence type="ECO:0000259" key="2">
    <source>
        <dbReference type="Pfam" id="PF07859"/>
    </source>
</evidence>
<dbReference type="InterPro" id="IPR029058">
    <property type="entry name" value="AB_hydrolase_fold"/>
</dbReference>
<protein>
    <recommendedName>
        <fullName evidence="2">Alpha/beta hydrolase fold-3 domain-containing protein</fullName>
    </recommendedName>
</protein>
<sequence>MSEDPNYYTWLQLLQERTITRKEGELKVVTKRIPELDQEGVLDPRVLNINKSMQFEHAEHLELNAPSSLAQIRASMGWPNTDLSSGVDTVERQIIGTEAEITVRIYTPSVEGLKPAIVFFHGGGFIGGSLKTVENPCKGLAEKAGAVVISVDYRLAPEHPFPAGLTDCWDTVVWVHEHAEQLEVNRDWIAVAGDSAGGNLSAVCSIIDREKGTDYIKYQALIYPTVCMAAVNPYFSWSIDQYTISEQAELMTGIVMGLAPKEHNAILNLYVQSKVDAQHPHVSPIFYEHVDQLPTTLIVTAEYDGLKIEGKAYAARLAAAGVDTTYICYKGMDHAFMDKYGLYPQAEDLMTEIAAGFKSVIAKYS</sequence>
<dbReference type="Proteomes" id="UP000683139">
    <property type="component" value="Unassembled WGS sequence"/>
</dbReference>
<evidence type="ECO:0000313" key="3">
    <source>
        <dbReference type="EMBL" id="GIP17056.1"/>
    </source>
</evidence>
<reference evidence="3" key="1">
    <citation type="submission" date="2021-03" db="EMBL/GenBank/DDBJ databases">
        <title>Antimicrobial resistance genes in bacteria isolated from Japanese honey, and their potential for conferring macrolide and lincosamide resistance in the American foulbrood pathogen Paenibacillus larvae.</title>
        <authorList>
            <person name="Okamoto M."/>
            <person name="Kumagai M."/>
            <person name="Kanamori H."/>
            <person name="Takamatsu D."/>
        </authorList>
    </citation>
    <scope>NUCLEOTIDE SEQUENCE</scope>
    <source>
        <strain evidence="3">J40TS1</strain>
    </source>
</reference>
<proteinExistence type="predicted"/>
<comment type="caution">
    <text evidence="3">The sequence shown here is derived from an EMBL/GenBank/DDBJ whole genome shotgun (WGS) entry which is preliminary data.</text>
</comment>
<organism evidence="3 4">
    <name type="scientific">Paenibacillus montaniterrae</name>
    <dbReference type="NCBI Taxonomy" id="429341"/>
    <lineage>
        <taxon>Bacteria</taxon>
        <taxon>Bacillati</taxon>
        <taxon>Bacillota</taxon>
        <taxon>Bacilli</taxon>
        <taxon>Bacillales</taxon>
        <taxon>Paenibacillaceae</taxon>
        <taxon>Paenibacillus</taxon>
    </lineage>
</organism>
<dbReference type="RefSeq" id="WP_213515909.1">
    <property type="nucleotide sequence ID" value="NZ_BOSE01000004.1"/>
</dbReference>
<dbReference type="GO" id="GO:0016787">
    <property type="term" value="F:hydrolase activity"/>
    <property type="evidence" value="ECO:0007669"/>
    <property type="project" value="UniProtKB-KW"/>
</dbReference>
<evidence type="ECO:0000313" key="4">
    <source>
        <dbReference type="Proteomes" id="UP000683139"/>
    </source>
</evidence>